<dbReference type="PROSITE" id="PS51257">
    <property type="entry name" value="PROKAR_LIPOPROTEIN"/>
    <property type="match status" value="1"/>
</dbReference>
<dbReference type="GO" id="GO:0005886">
    <property type="term" value="C:plasma membrane"/>
    <property type="evidence" value="ECO:0007669"/>
    <property type="project" value="UniProtKB-SubCell"/>
</dbReference>
<keyword evidence="2" id="KW-1003">Cell membrane</keyword>
<keyword evidence="4 6" id="KW-1133">Transmembrane helix</keyword>
<evidence type="ECO:0000256" key="6">
    <source>
        <dbReference type="SAM" id="Phobius"/>
    </source>
</evidence>
<comment type="subcellular location">
    <subcellularLocation>
        <location evidence="1">Cell membrane</location>
        <topology evidence="1">Multi-pass membrane protein</topology>
    </subcellularLocation>
</comment>
<dbReference type="InterPro" id="IPR013604">
    <property type="entry name" value="7TM_chemorcpt"/>
</dbReference>
<evidence type="ECO:0008006" key="9">
    <source>
        <dbReference type="Google" id="ProtNLM"/>
    </source>
</evidence>
<dbReference type="Proteomes" id="UP001549921">
    <property type="component" value="Unassembled WGS sequence"/>
</dbReference>
<evidence type="ECO:0000256" key="2">
    <source>
        <dbReference type="ARBA" id="ARBA00022475"/>
    </source>
</evidence>
<organism evidence="7 8">
    <name type="scientific">Loxostege sticticalis</name>
    <name type="common">Beet webworm moth</name>
    <dbReference type="NCBI Taxonomy" id="481309"/>
    <lineage>
        <taxon>Eukaryota</taxon>
        <taxon>Metazoa</taxon>
        <taxon>Ecdysozoa</taxon>
        <taxon>Arthropoda</taxon>
        <taxon>Hexapoda</taxon>
        <taxon>Insecta</taxon>
        <taxon>Pterygota</taxon>
        <taxon>Neoptera</taxon>
        <taxon>Endopterygota</taxon>
        <taxon>Lepidoptera</taxon>
        <taxon>Glossata</taxon>
        <taxon>Ditrysia</taxon>
        <taxon>Pyraloidea</taxon>
        <taxon>Crambidae</taxon>
        <taxon>Pyraustinae</taxon>
        <taxon>Loxostege</taxon>
    </lineage>
</organism>
<protein>
    <recommendedName>
        <fullName evidence="9">Gustatory receptor</fullName>
    </recommendedName>
</protein>
<dbReference type="Pfam" id="PF08395">
    <property type="entry name" value="7tm_7"/>
    <property type="match status" value="1"/>
</dbReference>
<evidence type="ECO:0000256" key="3">
    <source>
        <dbReference type="ARBA" id="ARBA00022692"/>
    </source>
</evidence>
<evidence type="ECO:0000313" key="8">
    <source>
        <dbReference type="Proteomes" id="UP001549921"/>
    </source>
</evidence>
<evidence type="ECO:0000256" key="5">
    <source>
        <dbReference type="ARBA" id="ARBA00023136"/>
    </source>
</evidence>
<dbReference type="AlphaFoldDB" id="A0ABD0SHV7"/>
<evidence type="ECO:0000256" key="4">
    <source>
        <dbReference type="ARBA" id="ARBA00022989"/>
    </source>
</evidence>
<feature type="transmembrane region" description="Helical" evidence="6">
    <location>
        <begin position="6"/>
        <end position="26"/>
    </location>
</feature>
<name>A0ABD0SHV7_LOXSC</name>
<dbReference type="EMBL" id="JBEDNZ010000022">
    <property type="protein sequence ID" value="KAL0818101.1"/>
    <property type="molecule type" value="Genomic_DNA"/>
</dbReference>
<keyword evidence="5 6" id="KW-0472">Membrane</keyword>
<feature type="transmembrane region" description="Helical" evidence="6">
    <location>
        <begin position="115"/>
        <end position="133"/>
    </location>
</feature>
<reference evidence="7 8" key="1">
    <citation type="submission" date="2024-06" db="EMBL/GenBank/DDBJ databases">
        <title>A chromosome-level genome assembly of beet webworm, Loxostege sticticalis.</title>
        <authorList>
            <person name="Zhang Y."/>
        </authorList>
    </citation>
    <scope>NUCLEOTIDE SEQUENCE [LARGE SCALE GENOMIC DNA]</scope>
    <source>
        <strain evidence="7">AQ028</strain>
        <tissue evidence="7">Male pupae</tissue>
    </source>
</reference>
<sequence length="141" mass="15962">MKRLEGTFGITLILLMSSCLLHMVMAPNNTISASCKQLALHLIWCVLHLLRTVVIVEPSHFTQVEMDRTHLLVSQLILQSSDGLMSEELDKFYKYLLLNKITYTPMGICTLSRSLLATMLGSVATYLVILIQLSHFEKRPI</sequence>
<evidence type="ECO:0000313" key="7">
    <source>
        <dbReference type="EMBL" id="KAL0818101.1"/>
    </source>
</evidence>
<evidence type="ECO:0000256" key="1">
    <source>
        <dbReference type="ARBA" id="ARBA00004651"/>
    </source>
</evidence>
<comment type="caution">
    <text evidence="7">The sequence shown here is derived from an EMBL/GenBank/DDBJ whole genome shotgun (WGS) entry which is preliminary data.</text>
</comment>
<accession>A0ABD0SHV7</accession>
<gene>
    <name evidence="7" type="ORF">ABMA28_008631</name>
</gene>
<proteinExistence type="predicted"/>
<keyword evidence="3 6" id="KW-0812">Transmembrane</keyword>